<sequence length="235" mass="26556">MTLPYHKTATDTSLVMLETRAGRASKDVRWRSIVEDDIDKFTGHRVVAMVAPNGSEKTVVLATKHFVVYCVCCCPGTTVSPDFKDPNFITLAKDVECIYRIIIYKEVSQRDPQDIDYEVKRCVELEFLARLLFLQLLLNNSPDMEPRQFFREQTTGGASTIRELVYKLRGYDNLTIQVMLDDVQTKLHSLLVPKRLGLVITLDEAQVTVTGILAGKFISPSALIKNRDALLDSKN</sequence>
<name>A0A9P6M7T1_9FUNG</name>
<reference evidence="1" key="1">
    <citation type="journal article" date="2020" name="Fungal Divers.">
        <title>Resolving the Mortierellaceae phylogeny through synthesis of multi-gene phylogenetics and phylogenomics.</title>
        <authorList>
            <person name="Vandepol N."/>
            <person name="Liber J."/>
            <person name="Desiro A."/>
            <person name="Na H."/>
            <person name="Kennedy M."/>
            <person name="Barry K."/>
            <person name="Grigoriev I.V."/>
            <person name="Miller A.N."/>
            <person name="O'Donnell K."/>
            <person name="Stajich J.E."/>
            <person name="Bonito G."/>
        </authorList>
    </citation>
    <scope>NUCLEOTIDE SEQUENCE</scope>
    <source>
        <strain evidence="1">MES-2147</strain>
    </source>
</reference>
<dbReference type="EMBL" id="JAAAHW010004711">
    <property type="protein sequence ID" value="KAF9972106.1"/>
    <property type="molecule type" value="Genomic_DNA"/>
</dbReference>
<proteinExistence type="predicted"/>
<organism evidence="1 2">
    <name type="scientific">Modicella reniformis</name>
    <dbReference type="NCBI Taxonomy" id="1440133"/>
    <lineage>
        <taxon>Eukaryota</taxon>
        <taxon>Fungi</taxon>
        <taxon>Fungi incertae sedis</taxon>
        <taxon>Mucoromycota</taxon>
        <taxon>Mortierellomycotina</taxon>
        <taxon>Mortierellomycetes</taxon>
        <taxon>Mortierellales</taxon>
        <taxon>Mortierellaceae</taxon>
        <taxon>Modicella</taxon>
    </lineage>
</organism>
<keyword evidence="2" id="KW-1185">Reference proteome</keyword>
<dbReference type="Proteomes" id="UP000749646">
    <property type="component" value="Unassembled WGS sequence"/>
</dbReference>
<accession>A0A9P6M7T1</accession>
<gene>
    <name evidence="1" type="ORF">BGZ65_010016</name>
</gene>
<evidence type="ECO:0000313" key="2">
    <source>
        <dbReference type="Proteomes" id="UP000749646"/>
    </source>
</evidence>
<dbReference type="OrthoDB" id="2423606at2759"/>
<comment type="caution">
    <text evidence="1">The sequence shown here is derived from an EMBL/GenBank/DDBJ whole genome shotgun (WGS) entry which is preliminary data.</text>
</comment>
<dbReference type="AlphaFoldDB" id="A0A9P6M7T1"/>
<evidence type="ECO:0000313" key="1">
    <source>
        <dbReference type="EMBL" id="KAF9972106.1"/>
    </source>
</evidence>
<protein>
    <submittedName>
        <fullName evidence="1">Uncharacterized protein</fullName>
    </submittedName>
</protein>